<comment type="caution">
    <text evidence="2">The sequence shown here is derived from an EMBL/GenBank/DDBJ whole genome shotgun (WGS) entry which is preliminary data.</text>
</comment>
<dbReference type="RefSeq" id="WP_314509177.1">
    <property type="nucleotide sequence ID" value="NZ_JASJOU010000001.1"/>
</dbReference>
<feature type="transmembrane region" description="Helical" evidence="1">
    <location>
        <begin position="92"/>
        <end position="113"/>
    </location>
</feature>
<sequence length="265" mass="30788">MNNKAIVRLSNIIGIVSIISLVYWVFIFISITVFELKIFRENITETFYLSVVGILALMFGSLIINIMFNLTRIAEKHNQDELNAIKQKSKKVGLIFALSFPVIFGLLLGGDYLTSKKKEKMLIATAKSIIENNKEKSDKLLNYSFTESWIIQTDDILDLYSKTDKHFPSVSVIVSDSIDKSHVLLGFSDYYRDQNDKTGPVKKDFIQETTQEEREYLENVFFKNFDQVWFSARNGQYELFYPYIKNGKRIVLYFSEYQRYGKIGS</sequence>
<feature type="transmembrane region" description="Helical" evidence="1">
    <location>
        <begin position="46"/>
        <end position="71"/>
    </location>
</feature>
<evidence type="ECO:0000256" key="1">
    <source>
        <dbReference type="SAM" id="Phobius"/>
    </source>
</evidence>
<dbReference type="Proteomes" id="UP001232063">
    <property type="component" value="Unassembled WGS sequence"/>
</dbReference>
<proteinExistence type="predicted"/>
<reference evidence="2" key="1">
    <citation type="submission" date="2023-05" db="EMBL/GenBank/DDBJ databases">
        <authorList>
            <person name="Zhang X."/>
        </authorList>
    </citation>
    <scope>NUCLEOTIDE SEQUENCE</scope>
    <source>
        <strain evidence="2">BD1B2-1</strain>
    </source>
</reference>
<organism evidence="2 3">
    <name type="scientific">Xanthocytophaga agilis</name>
    <dbReference type="NCBI Taxonomy" id="3048010"/>
    <lineage>
        <taxon>Bacteria</taxon>
        <taxon>Pseudomonadati</taxon>
        <taxon>Bacteroidota</taxon>
        <taxon>Cytophagia</taxon>
        <taxon>Cytophagales</taxon>
        <taxon>Rhodocytophagaceae</taxon>
        <taxon>Xanthocytophaga</taxon>
    </lineage>
</organism>
<accession>A0AAE3QY63</accession>
<dbReference type="EMBL" id="JASJOU010000001">
    <property type="protein sequence ID" value="MDJ1499640.1"/>
    <property type="molecule type" value="Genomic_DNA"/>
</dbReference>
<dbReference type="AlphaFoldDB" id="A0AAE3QY63"/>
<keyword evidence="1" id="KW-1133">Transmembrane helix</keyword>
<protein>
    <submittedName>
        <fullName evidence="2">Uncharacterized protein</fullName>
    </submittedName>
</protein>
<keyword evidence="1" id="KW-0472">Membrane</keyword>
<keyword evidence="3" id="KW-1185">Reference proteome</keyword>
<feature type="transmembrane region" description="Helical" evidence="1">
    <location>
        <begin position="12"/>
        <end position="34"/>
    </location>
</feature>
<name>A0AAE3QY63_9BACT</name>
<gene>
    <name evidence="2" type="ORF">QNI22_03240</name>
</gene>
<keyword evidence="1" id="KW-0812">Transmembrane</keyword>
<evidence type="ECO:0000313" key="3">
    <source>
        <dbReference type="Proteomes" id="UP001232063"/>
    </source>
</evidence>
<evidence type="ECO:0000313" key="2">
    <source>
        <dbReference type="EMBL" id="MDJ1499640.1"/>
    </source>
</evidence>